<dbReference type="InterPro" id="IPR051580">
    <property type="entry name" value="ZnF-Chromatin_assoc"/>
</dbReference>
<name>A0A8R1E2Y9_CAEJA</name>
<dbReference type="GO" id="GO:0005634">
    <property type="term" value="C:nucleus"/>
    <property type="evidence" value="ECO:0007669"/>
    <property type="project" value="TreeGrafter"/>
</dbReference>
<dbReference type="Pfam" id="PF00096">
    <property type="entry name" value="zf-C2H2"/>
    <property type="match status" value="3"/>
</dbReference>
<keyword evidence="2" id="KW-0677">Repeat</keyword>
<dbReference type="InterPro" id="IPR036236">
    <property type="entry name" value="Znf_C2H2_sf"/>
</dbReference>
<feature type="domain" description="C2H2-type" evidence="7">
    <location>
        <begin position="154"/>
        <end position="180"/>
    </location>
</feature>
<feature type="domain" description="C2H2-type" evidence="7">
    <location>
        <begin position="256"/>
        <end position="279"/>
    </location>
</feature>
<dbReference type="PROSITE" id="PS00028">
    <property type="entry name" value="ZINC_FINGER_C2H2_1"/>
    <property type="match status" value="3"/>
</dbReference>
<dbReference type="Gene3D" id="3.30.160.60">
    <property type="entry name" value="Classic Zinc Finger"/>
    <property type="match status" value="1"/>
</dbReference>
<keyword evidence="9" id="KW-1185">Reference proteome</keyword>
<dbReference type="PANTHER" id="PTHR23057">
    <property type="entry name" value="JUXTAPOSED WITH ANOTHER ZINC FINGER PROTEIN 1"/>
    <property type="match status" value="1"/>
</dbReference>
<evidence type="ECO:0000313" key="9">
    <source>
        <dbReference type="Proteomes" id="UP000005237"/>
    </source>
</evidence>
<feature type="compositionally biased region" description="Polar residues" evidence="6">
    <location>
        <begin position="201"/>
        <end position="230"/>
    </location>
</feature>
<dbReference type="PANTHER" id="PTHR23057:SF0">
    <property type="entry name" value="JUXTAPOSED WITH ANOTHER ZINC FINGER PROTEIN 1"/>
    <property type="match status" value="1"/>
</dbReference>
<dbReference type="SUPFAM" id="SSF57667">
    <property type="entry name" value="beta-beta-alpha zinc fingers"/>
    <property type="match status" value="1"/>
</dbReference>
<dbReference type="EnsemblMetazoa" id="CJA18618.1">
    <property type="protein sequence ID" value="CJA18618.1"/>
    <property type="gene ID" value="WBGene00137821"/>
</dbReference>
<evidence type="ECO:0000259" key="7">
    <source>
        <dbReference type="PROSITE" id="PS50157"/>
    </source>
</evidence>
<feature type="region of interest" description="Disordered" evidence="6">
    <location>
        <begin position="194"/>
        <end position="230"/>
    </location>
</feature>
<organism evidence="8 9">
    <name type="scientific">Caenorhabditis japonica</name>
    <dbReference type="NCBI Taxonomy" id="281687"/>
    <lineage>
        <taxon>Eukaryota</taxon>
        <taxon>Metazoa</taxon>
        <taxon>Ecdysozoa</taxon>
        <taxon>Nematoda</taxon>
        <taxon>Chromadorea</taxon>
        <taxon>Rhabditida</taxon>
        <taxon>Rhabditina</taxon>
        <taxon>Rhabditomorpha</taxon>
        <taxon>Rhabditoidea</taxon>
        <taxon>Rhabditidae</taxon>
        <taxon>Peloderinae</taxon>
        <taxon>Caenorhabditis</taxon>
    </lineage>
</organism>
<dbReference type="Proteomes" id="UP000005237">
    <property type="component" value="Unassembled WGS sequence"/>
</dbReference>
<evidence type="ECO:0000256" key="6">
    <source>
        <dbReference type="SAM" id="MobiDB-lite"/>
    </source>
</evidence>
<dbReference type="PROSITE" id="PS50157">
    <property type="entry name" value="ZINC_FINGER_C2H2_2"/>
    <property type="match status" value="3"/>
</dbReference>
<evidence type="ECO:0000256" key="1">
    <source>
        <dbReference type="ARBA" id="ARBA00022723"/>
    </source>
</evidence>
<dbReference type="SMART" id="SM00355">
    <property type="entry name" value="ZnF_C2H2"/>
    <property type="match status" value="3"/>
</dbReference>
<sequence>MANCLMQINQCGFANCGQHFANQYDLTAHIEYTHIPMIEEEVKRKAQLLAANSANGENPPQSITNNLPLSYYSRVFRSAYRPNPIKPEPLKVSFNHYKKRGQKDKPMHQHHMIHRVYRDMMASRGRHISLEEVEKRLSDVDFDECGPESNEVRFRCQMVDCTKRYKNMFALRMHMKISHAVVISEDAKSLTNFPSEDAKSQLPNAHSLPIQQGNTAPDSTTGNATMPPNATNIQQGQAMVSAAPSFGNPATNSTSYKCTYCTKRYKTSSGLSNHMMASHQKNCKVTSINDQIF</sequence>
<accession>A0A8R1E2Y9</accession>
<feature type="domain" description="C2H2-type" evidence="7">
    <location>
        <begin position="9"/>
        <end position="34"/>
    </location>
</feature>
<reference evidence="9" key="1">
    <citation type="submission" date="2010-08" db="EMBL/GenBank/DDBJ databases">
        <authorList>
            <consortium name="Caenorhabditis japonica Sequencing Consortium"/>
            <person name="Wilson R.K."/>
        </authorList>
    </citation>
    <scope>NUCLEOTIDE SEQUENCE [LARGE SCALE GENOMIC DNA]</scope>
    <source>
        <strain evidence="9">DF5081</strain>
    </source>
</reference>
<dbReference type="GO" id="GO:0008270">
    <property type="term" value="F:zinc ion binding"/>
    <property type="evidence" value="ECO:0007669"/>
    <property type="project" value="UniProtKB-KW"/>
</dbReference>
<evidence type="ECO:0000256" key="5">
    <source>
        <dbReference type="PROSITE-ProRule" id="PRU00042"/>
    </source>
</evidence>
<reference evidence="8" key="2">
    <citation type="submission" date="2022-06" db="UniProtKB">
        <authorList>
            <consortium name="EnsemblMetazoa"/>
        </authorList>
    </citation>
    <scope>IDENTIFICATION</scope>
    <source>
        <strain evidence="8">DF5081</strain>
    </source>
</reference>
<keyword evidence="1" id="KW-0479">Metal-binding</keyword>
<evidence type="ECO:0000256" key="4">
    <source>
        <dbReference type="ARBA" id="ARBA00022833"/>
    </source>
</evidence>
<dbReference type="InterPro" id="IPR013087">
    <property type="entry name" value="Znf_C2H2_type"/>
</dbReference>
<dbReference type="AlphaFoldDB" id="A0A8R1E2Y9"/>
<protein>
    <recommendedName>
        <fullName evidence="7">C2H2-type domain-containing protein</fullName>
    </recommendedName>
</protein>
<evidence type="ECO:0000256" key="3">
    <source>
        <dbReference type="ARBA" id="ARBA00022771"/>
    </source>
</evidence>
<evidence type="ECO:0000256" key="2">
    <source>
        <dbReference type="ARBA" id="ARBA00022737"/>
    </source>
</evidence>
<evidence type="ECO:0000313" key="8">
    <source>
        <dbReference type="EnsemblMetazoa" id="CJA18618.1"/>
    </source>
</evidence>
<keyword evidence="3 5" id="KW-0863">Zinc-finger</keyword>
<keyword evidence="4" id="KW-0862">Zinc</keyword>
<proteinExistence type="predicted"/>